<reference evidence="1 2" key="1">
    <citation type="submission" date="2024-09" db="EMBL/GenBank/DDBJ databases">
        <authorList>
            <person name="Sun Q."/>
            <person name="Mori K."/>
        </authorList>
    </citation>
    <scope>NUCLEOTIDE SEQUENCE [LARGE SCALE GENOMIC DNA]</scope>
    <source>
        <strain evidence="1 2">TBRC 0563</strain>
    </source>
</reference>
<accession>A0ABV5Y7I7</accession>
<evidence type="ECO:0000313" key="2">
    <source>
        <dbReference type="Proteomes" id="UP001589627"/>
    </source>
</evidence>
<dbReference type="RefSeq" id="WP_378194278.1">
    <property type="nucleotide sequence ID" value="NZ_JBHLZP010000006.1"/>
</dbReference>
<comment type="caution">
    <text evidence="1">The sequence shown here is derived from an EMBL/GenBank/DDBJ whole genome shotgun (WGS) entry which is preliminary data.</text>
</comment>
<evidence type="ECO:0000313" key="1">
    <source>
        <dbReference type="EMBL" id="MFB9830985.1"/>
    </source>
</evidence>
<evidence type="ECO:0008006" key="3">
    <source>
        <dbReference type="Google" id="ProtNLM"/>
    </source>
</evidence>
<sequence>MSVALLAVIAAVLSFGHMRELALWHGEAHDNPPGPLTPRHCGHSGVHVRPACQQKGQARRMAALGAPLHRELGQSRC</sequence>
<name>A0ABV5Y7I7_9ACTN</name>
<protein>
    <recommendedName>
        <fullName evidence="3">Secreted protein</fullName>
    </recommendedName>
</protein>
<proteinExistence type="predicted"/>
<gene>
    <name evidence="1" type="ORF">ACFFNX_02120</name>
</gene>
<keyword evidence="2" id="KW-1185">Reference proteome</keyword>
<dbReference type="Proteomes" id="UP001589627">
    <property type="component" value="Unassembled WGS sequence"/>
</dbReference>
<organism evidence="1 2">
    <name type="scientific">Actinoallomurus acaciae</name>
    <dbReference type="NCBI Taxonomy" id="502577"/>
    <lineage>
        <taxon>Bacteria</taxon>
        <taxon>Bacillati</taxon>
        <taxon>Actinomycetota</taxon>
        <taxon>Actinomycetes</taxon>
        <taxon>Streptosporangiales</taxon>
        <taxon>Thermomonosporaceae</taxon>
        <taxon>Actinoallomurus</taxon>
    </lineage>
</organism>
<dbReference type="EMBL" id="JBHLZP010000006">
    <property type="protein sequence ID" value="MFB9830985.1"/>
    <property type="molecule type" value="Genomic_DNA"/>
</dbReference>